<dbReference type="HOGENOM" id="CLU_019177_0_0_11"/>
<feature type="region of interest" description="Disordered" evidence="2">
    <location>
        <begin position="1"/>
        <end position="21"/>
    </location>
</feature>
<dbReference type="GO" id="GO:0006310">
    <property type="term" value="P:DNA recombination"/>
    <property type="evidence" value="ECO:0007669"/>
    <property type="project" value="UniProtKB-KW"/>
</dbReference>
<protein>
    <submittedName>
        <fullName evidence="4">Integrase</fullName>
    </submittedName>
</protein>
<evidence type="ECO:0000256" key="1">
    <source>
        <dbReference type="ARBA" id="ARBA00023172"/>
    </source>
</evidence>
<name>U5X2Y7_MYCKA</name>
<dbReference type="InterPro" id="IPR050090">
    <property type="entry name" value="Tyrosine_recombinase_XerCD"/>
</dbReference>
<dbReference type="GO" id="GO:0015074">
    <property type="term" value="P:DNA integration"/>
    <property type="evidence" value="ECO:0007669"/>
    <property type="project" value="InterPro"/>
</dbReference>
<dbReference type="KEGG" id="mkn:MKAN_29695"/>
<dbReference type="EMBL" id="CP006836">
    <property type="protein sequence ID" value="AGZ54670.1"/>
    <property type="molecule type" value="Genomic_DNA"/>
</dbReference>
<feature type="compositionally biased region" description="Polar residues" evidence="2">
    <location>
        <begin position="8"/>
        <end position="19"/>
    </location>
</feature>
<dbReference type="CDD" id="cd00397">
    <property type="entry name" value="DNA_BRE_C"/>
    <property type="match status" value="1"/>
</dbReference>
<dbReference type="AlphaFoldDB" id="U5X2Y7"/>
<accession>U5X2Y7</accession>
<dbReference type="InterPro" id="IPR013762">
    <property type="entry name" value="Integrase-like_cat_sf"/>
</dbReference>
<evidence type="ECO:0000313" key="4">
    <source>
        <dbReference type="EMBL" id="AGZ54670.1"/>
    </source>
</evidence>
<dbReference type="PROSITE" id="PS51898">
    <property type="entry name" value="TYR_RECOMBINASE"/>
    <property type="match status" value="1"/>
</dbReference>
<evidence type="ECO:0000256" key="2">
    <source>
        <dbReference type="SAM" id="MobiDB-lite"/>
    </source>
</evidence>
<dbReference type="Pfam" id="PF00589">
    <property type="entry name" value="Phage_integrase"/>
    <property type="match status" value="1"/>
</dbReference>
<dbReference type="Gene3D" id="1.10.443.10">
    <property type="entry name" value="Intergrase catalytic core"/>
    <property type="match status" value="1"/>
</dbReference>
<dbReference type="InterPro" id="IPR002104">
    <property type="entry name" value="Integrase_catalytic"/>
</dbReference>
<keyword evidence="4" id="KW-0614">Plasmid</keyword>
<organism evidence="4 5">
    <name type="scientific">Mycobacterium kansasii ATCC 12478</name>
    <dbReference type="NCBI Taxonomy" id="557599"/>
    <lineage>
        <taxon>Bacteria</taxon>
        <taxon>Bacillati</taxon>
        <taxon>Actinomycetota</taxon>
        <taxon>Actinomycetes</taxon>
        <taxon>Mycobacteriales</taxon>
        <taxon>Mycobacteriaceae</taxon>
        <taxon>Mycobacterium</taxon>
    </lineage>
</organism>
<sequence>MGDPMIASTAQQVSVESPDQPSPAVDWMTWLRRNTDVRWRPREWDHSMWLFIGDLSHPQTVTRPCSACGIALRSSGMCRQCRLAHMASGLPLEAFSATYVPPARKHRPGERRPGTCLVCRDGVRCARMPLAKGLCEDHQVRWHVYKRSRRSPSLRHWATTVAMPHDALPECLVVGCELESSCTTGICTLHRNRYRSSGSRSSIKQWASTQTPHLAANMFSLVPLADQMRWELLYALQQRDARNGRIDPNAMRTVVVTLGQTPSLATIFGTTKFERLQTRQVRNANAGAHLFEFGRTLHDAYEQVSGRAHTDRQVWDLVTLGLTYDPARHGGSRRRKGALDFTPITVSWLNDVTRRWAQAEIGRIPTYVIVETIRAAAAASAGLATRPGGGEDLTALQVTDMDAVVESFRTLRRLDGAPLTVQTRRILFSRFSDLLDYGRAIGPLRDLPSGFIRQRHHSITDTESPNEERARQGLPEHVIRLLDDNLDALARGRLHSSLTDEQVSRMFRCVYVLLRDTGRRPGEVCQLRADCLVEGSEPELLWDNTKGKRMGRRLPITQQTAAEIRAWQQIRSGAYIALPSADYLFPARTSHAPIPHLRTQTVGDALRSWVSWINDNIADPTGQTRPLEGISVYPYLFRHSYAQRHADAGVPVDVLRDLMDHKHIATTMGYYDISLRRKREAVATIASLTVDRLGGNKPSSRRGYELRSVAVPYGNCIEPSNVKAGGQACPIRFQCSGCGFYRPDPSYIPAIEDHTRALKANRETARAIEAADFVVDNLTAEIDQFETVITAMRAQLDSLDPEQRQRVDDASATLRKARAARTSPSIPLTVVDRSTR</sequence>
<gene>
    <name evidence="4" type="ORF">MKAN_29695</name>
</gene>
<reference evidence="4 5" key="1">
    <citation type="submission" date="2013-10" db="EMBL/GenBank/DDBJ databases">
        <title>Genome sequence of Mycobacterium kansasii.</title>
        <authorList>
            <consortium name="McGill University Mycobacterium genome consortium"/>
            <person name="Veyrier F.J."/>
            <person name="Behr M.A."/>
        </authorList>
    </citation>
    <scope>NUCLEOTIDE SEQUENCE [LARGE SCALE GENOMIC DNA]</scope>
    <source>
        <strain evidence="4 5">ATCC 12478</strain>
        <plasmid evidence="5">Plasmid pMK12478</plasmid>
    </source>
</reference>
<dbReference type="SUPFAM" id="SSF56349">
    <property type="entry name" value="DNA breaking-rejoining enzymes"/>
    <property type="match status" value="1"/>
</dbReference>
<dbReference type="GO" id="GO:0003677">
    <property type="term" value="F:DNA binding"/>
    <property type="evidence" value="ECO:0007669"/>
    <property type="project" value="InterPro"/>
</dbReference>
<dbReference type="eggNOG" id="COG0582">
    <property type="taxonomic scope" value="Bacteria"/>
</dbReference>
<geneLocation type="plasmid" evidence="4 5">
    <name>pMK12478</name>
</geneLocation>
<dbReference type="InterPro" id="IPR011010">
    <property type="entry name" value="DNA_brk_join_enz"/>
</dbReference>
<dbReference type="PANTHER" id="PTHR30349">
    <property type="entry name" value="PHAGE INTEGRASE-RELATED"/>
    <property type="match status" value="1"/>
</dbReference>
<evidence type="ECO:0000259" key="3">
    <source>
        <dbReference type="PROSITE" id="PS51898"/>
    </source>
</evidence>
<feature type="domain" description="Tyr recombinase" evidence="3">
    <location>
        <begin position="476"/>
        <end position="685"/>
    </location>
</feature>
<proteinExistence type="predicted"/>
<evidence type="ECO:0000313" key="5">
    <source>
        <dbReference type="Proteomes" id="UP000017786"/>
    </source>
</evidence>
<dbReference type="Proteomes" id="UP000017786">
    <property type="component" value="Plasmid pMK12478"/>
</dbReference>
<keyword evidence="1" id="KW-0233">DNA recombination</keyword>